<dbReference type="EMBL" id="AZLZ01001623">
    <property type="protein sequence ID" value="ETJ22513.1"/>
    <property type="molecule type" value="Genomic_DNA"/>
</dbReference>
<comment type="caution">
    <text evidence="1">The sequence shown here is derived from an EMBL/GenBank/DDBJ whole genome shotgun (WGS) entry which is preliminary data.</text>
</comment>
<dbReference type="AlphaFoldDB" id="W1WWL8"/>
<gene>
    <name evidence="1" type="ORF">Q609_ECAC01623G0001</name>
</gene>
<evidence type="ECO:0000313" key="1">
    <source>
        <dbReference type="EMBL" id="ETJ22513.1"/>
    </source>
</evidence>
<evidence type="ECO:0000313" key="2">
    <source>
        <dbReference type="Proteomes" id="UP000018853"/>
    </source>
</evidence>
<protein>
    <submittedName>
        <fullName evidence="1">Uncharacterized protein</fullName>
    </submittedName>
</protein>
<organism evidence="1 2">
    <name type="scientific">Escherichia coli DORA_A_5_14_21</name>
    <dbReference type="NCBI Taxonomy" id="1403943"/>
    <lineage>
        <taxon>Bacteria</taxon>
        <taxon>Pseudomonadati</taxon>
        <taxon>Pseudomonadota</taxon>
        <taxon>Gammaproteobacteria</taxon>
        <taxon>Enterobacterales</taxon>
        <taxon>Enterobacteriaceae</taxon>
        <taxon>Escherichia</taxon>
    </lineage>
</organism>
<dbReference type="PATRIC" id="fig|1403943.3.peg.3204"/>
<proteinExistence type="predicted"/>
<name>W1WWL8_ECOLX</name>
<dbReference type="Proteomes" id="UP000018853">
    <property type="component" value="Unassembled WGS sequence"/>
</dbReference>
<sequence length="206" mass="23953">MAEIDHHLCWQACFVQPFFHFSNVLRAVVRLFTAAQNDMAIAVTAGIHNRRMPPFRYGQEAVRRTGGINGIDSHFNRTISAIFEAYRARKTRRQFAVHLRFRSTCANCAPAHQVSEILWGDHIQEFTRRWQTAVVNIEQQFSGNTQTVVDLEAVIHMRIVNQPFPAYRSTRLFKIDAHHDFQLILQLFTQRQQASGILFSRDRIMN</sequence>
<accession>W1WWL8</accession>
<reference evidence="1 2" key="1">
    <citation type="submission" date="2013-12" db="EMBL/GenBank/DDBJ databases">
        <title>A Varibaculum cambriense genome reconstructed from a premature infant gut community with otherwise low bacterial novelty that shifts toward anaerobic metabolism during the third week of life.</title>
        <authorList>
            <person name="Brown C.T."/>
            <person name="Sharon I."/>
            <person name="Thomas B.C."/>
            <person name="Castelle C.J."/>
            <person name="Morowitz M.J."/>
            <person name="Banfield J.F."/>
        </authorList>
    </citation>
    <scope>NUCLEOTIDE SEQUENCE [LARGE SCALE GENOMIC DNA]</scope>
    <source>
        <strain evidence="2">DORA_A_5_14_21</strain>
    </source>
</reference>